<dbReference type="EMBL" id="VYZJ01006739">
    <property type="protein sequence ID" value="NWR26291.1"/>
    <property type="molecule type" value="Genomic_DNA"/>
</dbReference>
<keyword evidence="1" id="KW-0863">Zinc-finger</keyword>
<accession>A0A7K4VVW4</accession>
<evidence type="ECO:0000259" key="2">
    <source>
        <dbReference type="PROSITE" id="PS50158"/>
    </source>
</evidence>
<dbReference type="PROSITE" id="PS50158">
    <property type="entry name" value="ZF_CCHC"/>
    <property type="match status" value="1"/>
</dbReference>
<organism evidence="3 4">
    <name type="scientific">Emberiza fucata</name>
    <dbReference type="NCBI Taxonomy" id="337179"/>
    <lineage>
        <taxon>Eukaryota</taxon>
        <taxon>Metazoa</taxon>
        <taxon>Chordata</taxon>
        <taxon>Craniata</taxon>
        <taxon>Vertebrata</taxon>
        <taxon>Euteleostomi</taxon>
        <taxon>Archelosauria</taxon>
        <taxon>Archosauria</taxon>
        <taxon>Dinosauria</taxon>
        <taxon>Saurischia</taxon>
        <taxon>Theropoda</taxon>
        <taxon>Coelurosauria</taxon>
        <taxon>Aves</taxon>
        <taxon>Neognathae</taxon>
        <taxon>Neoaves</taxon>
        <taxon>Telluraves</taxon>
        <taxon>Australaves</taxon>
        <taxon>Passeriformes</taxon>
        <taxon>Passeroidea</taxon>
        <taxon>Fringillidae</taxon>
        <taxon>Emberizinae</taxon>
        <taxon>Emberizini</taxon>
        <taxon>Emberiza</taxon>
    </lineage>
</organism>
<dbReference type="InterPro" id="IPR001878">
    <property type="entry name" value="Znf_CCHC"/>
</dbReference>
<name>A0A7K4VVW4_9EMBE</name>
<dbReference type="InterPro" id="IPR036875">
    <property type="entry name" value="Znf_CCHC_sf"/>
</dbReference>
<dbReference type="Gene3D" id="4.10.60.10">
    <property type="entry name" value="Zinc finger, CCHC-type"/>
    <property type="match status" value="1"/>
</dbReference>
<dbReference type="AlphaFoldDB" id="A0A7K4VVW4"/>
<feature type="domain" description="CCHC-type" evidence="2">
    <location>
        <begin position="18"/>
        <end position="31"/>
    </location>
</feature>
<dbReference type="Proteomes" id="UP000580681">
    <property type="component" value="Unassembled WGS sequence"/>
</dbReference>
<reference evidence="3 4" key="1">
    <citation type="submission" date="2019-09" db="EMBL/GenBank/DDBJ databases">
        <title>Bird 10,000 Genomes (B10K) Project - Family phase.</title>
        <authorList>
            <person name="Zhang G."/>
        </authorList>
    </citation>
    <scope>NUCLEOTIDE SEQUENCE [LARGE SCALE GENOMIC DNA]</scope>
    <source>
        <strain evidence="3">B10K-DU-015-11</strain>
        <tissue evidence="3">Mixed tissue sample</tissue>
    </source>
</reference>
<dbReference type="GO" id="GO:0003676">
    <property type="term" value="F:nucleic acid binding"/>
    <property type="evidence" value="ECO:0007669"/>
    <property type="project" value="InterPro"/>
</dbReference>
<evidence type="ECO:0000313" key="4">
    <source>
        <dbReference type="Proteomes" id="UP000580681"/>
    </source>
</evidence>
<protein>
    <submittedName>
        <fullName evidence="3">POK9 protein</fullName>
    </submittedName>
</protein>
<feature type="non-terminal residue" evidence="3">
    <location>
        <position position="1"/>
    </location>
</feature>
<dbReference type="PANTHER" id="PTHR40389">
    <property type="entry name" value="ENDOGENOUS RETROVIRUS GROUP K MEMBER 24 GAG POLYPROTEIN-RELATED"/>
    <property type="match status" value="1"/>
</dbReference>
<comment type="caution">
    <text evidence="3">The sequence shown here is derived from an EMBL/GenBank/DDBJ whole genome shotgun (WGS) entry which is preliminary data.</text>
</comment>
<evidence type="ECO:0000313" key="3">
    <source>
        <dbReference type="EMBL" id="NWR26291.1"/>
    </source>
</evidence>
<dbReference type="Pfam" id="PF00098">
    <property type="entry name" value="zf-CCHC"/>
    <property type="match status" value="1"/>
</dbReference>
<keyword evidence="1" id="KW-0862">Zinc</keyword>
<gene>
    <name evidence="3" type="primary">Ervk9_6</name>
    <name evidence="3" type="ORF">EMBFUC_R14835</name>
</gene>
<dbReference type="Pfam" id="PF14787">
    <property type="entry name" value="zf-CCHC_5"/>
    <property type="match status" value="1"/>
</dbReference>
<evidence type="ECO:0000256" key="1">
    <source>
        <dbReference type="PROSITE-ProRule" id="PRU00047"/>
    </source>
</evidence>
<keyword evidence="1" id="KW-0479">Metal-binding</keyword>
<dbReference type="SUPFAM" id="SSF57756">
    <property type="entry name" value="Retrovirus zinc finger-like domains"/>
    <property type="match status" value="2"/>
</dbReference>
<sequence length="124" mass="13379">MATAFAAIKGAFGTPAGCFSCGKHGHLKKDCFAQKGAKPRTPDVCPQCHKGRHFANQCRSTYDSEGHPIQGNWNCSAGLHCIPTQIPQLTQISQAPPQMLPPQMQTAQVQPPRILSKGLPQVFT</sequence>
<proteinExistence type="predicted"/>
<dbReference type="InterPro" id="IPR050195">
    <property type="entry name" value="Primate_lentivir_Gag_pol-like"/>
</dbReference>
<keyword evidence="4" id="KW-1185">Reference proteome</keyword>
<feature type="non-terminal residue" evidence="3">
    <location>
        <position position="124"/>
    </location>
</feature>
<dbReference type="GO" id="GO:0008270">
    <property type="term" value="F:zinc ion binding"/>
    <property type="evidence" value="ECO:0007669"/>
    <property type="project" value="UniProtKB-KW"/>
</dbReference>
<dbReference type="SMART" id="SM00343">
    <property type="entry name" value="ZnF_C2HC"/>
    <property type="match status" value="2"/>
</dbReference>
<dbReference type="PANTHER" id="PTHR40389:SF3">
    <property type="entry name" value="IGE-BINDING PROTEIN"/>
    <property type="match status" value="1"/>
</dbReference>